<protein>
    <submittedName>
        <fullName evidence="4">Molecular chaperone DnaJ</fullName>
    </submittedName>
</protein>
<dbReference type="PROSITE" id="PS00636">
    <property type="entry name" value="DNAJ_1"/>
    <property type="match status" value="1"/>
</dbReference>
<dbReference type="STRING" id="86259.A0A4Z1PG65"/>
<feature type="compositionally biased region" description="Polar residues" evidence="2">
    <location>
        <begin position="304"/>
        <end position="324"/>
    </location>
</feature>
<evidence type="ECO:0000313" key="4">
    <source>
        <dbReference type="EMBL" id="TID20952.1"/>
    </source>
</evidence>
<feature type="compositionally biased region" description="Basic residues" evidence="2">
    <location>
        <begin position="120"/>
        <end position="130"/>
    </location>
</feature>
<evidence type="ECO:0000256" key="1">
    <source>
        <dbReference type="ARBA" id="ARBA00023186"/>
    </source>
</evidence>
<dbReference type="Gene3D" id="1.10.287.110">
    <property type="entry name" value="DnaJ domain"/>
    <property type="match status" value="1"/>
</dbReference>
<keyword evidence="1" id="KW-0143">Chaperone</keyword>
<dbReference type="PANTHER" id="PTHR44145">
    <property type="entry name" value="DNAJ HOMOLOG SUBFAMILY A MEMBER 3, MITOCHONDRIAL"/>
    <property type="match status" value="1"/>
</dbReference>
<dbReference type="InterPro" id="IPR036869">
    <property type="entry name" value="J_dom_sf"/>
</dbReference>
<proteinExistence type="predicted"/>
<evidence type="ECO:0000259" key="3">
    <source>
        <dbReference type="PROSITE" id="PS50076"/>
    </source>
</evidence>
<dbReference type="SMART" id="SM00271">
    <property type="entry name" value="DnaJ"/>
    <property type="match status" value="1"/>
</dbReference>
<evidence type="ECO:0000256" key="2">
    <source>
        <dbReference type="SAM" id="MobiDB-lite"/>
    </source>
</evidence>
<dbReference type="PRINTS" id="PR00625">
    <property type="entry name" value="JDOMAIN"/>
</dbReference>
<comment type="caution">
    <text evidence="4">The sequence shown here is derived from an EMBL/GenBank/DDBJ whole genome shotgun (WGS) entry which is preliminary data.</text>
</comment>
<accession>A0A4Z1PG65</accession>
<dbReference type="SUPFAM" id="SSF46565">
    <property type="entry name" value="Chaperone J-domain"/>
    <property type="match status" value="1"/>
</dbReference>
<organism evidence="4 5">
    <name type="scientific">Venturia nashicola</name>
    <dbReference type="NCBI Taxonomy" id="86259"/>
    <lineage>
        <taxon>Eukaryota</taxon>
        <taxon>Fungi</taxon>
        <taxon>Dikarya</taxon>
        <taxon>Ascomycota</taxon>
        <taxon>Pezizomycotina</taxon>
        <taxon>Dothideomycetes</taxon>
        <taxon>Pleosporomycetidae</taxon>
        <taxon>Venturiales</taxon>
        <taxon>Venturiaceae</taxon>
        <taxon>Venturia</taxon>
    </lineage>
</organism>
<feature type="region of interest" description="Disordered" evidence="2">
    <location>
        <begin position="97"/>
        <end position="130"/>
    </location>
</feature>
<dbReference type="EMBL" id="SNSC02000010">
    <property type="protein sequence ID" value="TID20952.1"/>
    <property type="molecule type" value="Genomic_DNA"/>
</dbReference>
<dbReference type="Pfam" id="PF00226">
    <property type="entry name" value="DnaJ"/>
    <property type="match status" value="1"/>
</dbReference>
<dbReference type="PANTHER" id="PTHR44145:SF3">
    <property type="entry name" value="DNAJ HOMOLOG SUBFAMILY A MEMBER 3, MITOCHONDRIAL"/>
    <property type="match status" value="1"/>
</dbReference>
<name>A0A4Z1PG65_9PEZI</name>
<evidence type="ECO:0000313" key="5">
    <source>
        <dbReference type="Proteomes" id="UP000298493"/>
    </source>
</evidence>
<dbReference type="CDD" id="cd06257">
    <property type="entry name" value="DnaJ"/>
    <property type="match status" value="1"/>
</dbReference>
<keyword evidence="5" id="KW-1185">Reference proteome</keyword>
<dbReference type="Proteomes" id="UP000298493">
    <property type="component" value="Unassembled WGS sequence"/>
</dbReference>
<gene>
    <name evidence="4" type="ORF">E6O75_ATG05717</name>
</gene>
<dbReference type="AlphaFoldDB" id="A0A4Z1PG65"/>
<dbReference type="InterPro" id="IPR051938">
    <property type="entry name" value="Apopto_cytoskel_mod"/>
</dbReference>
<dbReference type="PROSITE" id="PS50076">
    <property type="entry name" value="DNAJ_2"/>
    <property type="match status" value="1"/>
</dbReference>
<feature type="region of interest" description="Disordered" evidence="2">
    <location>
        <begin position="210"/>
        <end position="235"/>
    </location>
</feature>
<reference evidence="4 5" key="1">
    <citation type="submission" date="2019-04" db="EMBL/GenBank/DDBJ databases">
        <title>High contiguity whole genome sequence and gene annotation resource for two Venturia nashicola isolates.</title>
        <authorList>
            <person name="Prokchorchik M."/>
            <person name="Won K."/>
            <person name="Lee Y."/>
            <person name="Choi E.D."/>
            <person name="Segonzac C."/>
            <person name="Sohn K.H."/>
        </authorList>
    </citation>
    <scope>NUCLEOTIDE SEQUENCE [LARGE SCALE GENOMIC DNA]</scope>
    <source>
        <strain evidence="4 5">PRI2</strain>
    </source>
</reference>
<dbReference type="InterPro" id="IPR018253">
    <property type="entry name" value="DnaJ_domain_CS"/>
</dbReference>
<feature type="domain" description="J" evidence="3">
    <location>
        <begin position="10"/>
        <end position="75"/>
    </location>
</feature>
<feature type="region of interest" description="Disordered" evidence="2">
    <location>
        <begin position="258"/>
        <end position="327"/>
    </location>
</feature>
<sequence>MFTTQGLPTSYYTTLNLLTTASNEEIRRSYRDLAKVLHPDKNPNDPKATSEFQLLQEAYSTLSDPLKRVQYDAQSRSSNTYHQAFNTDYAYAKFQDPRRFRPQPPPPKKPAPSPAEILLQKHREKEHRRSLRREIRSWEKFAEEFARKEKEKVKQRVKREGPIPEWLDNVVEAEGYVDGKEPAVMEGETLIDFEDDLIKLSDGVEVGETPRPVFPEGHGRLSGSNEAATAGSFGFEGPRSGLFGSLKKDGDLRIFGGLDPEASTFDPSNWEEDEFGRPSKRPGRRGSLGSRGRKACDEARRVNNLPSKSEQPASGENEAPTTDWAQGKTEWEIFFDQFETGLKV</sequence>
<feature type="compositionally biased region" description="Pro residues" evidence="2">
    <location>
        <begin position="102"/>
        <end position="113"/>
    </location>
</feature>
<dbReference type="InterPro" id="IPR001623">
    <property type="entry name" value="DnaJ_domain"/>
</dbReference>